<dbReference type="Proteomes" id="UP000693672">
    <property type="component" value="Unassembled WGS sequence"/>
</dbReference>
<protein>
    <recommendedName>
        <fullName evidence="3">P-type Cu(+) transporter</fullName>
        <ecNumber evidence="3">7.2.2.8</ecNumber>
    </recommendedName>
</protein>
<feature type="domain" description="HMA" evidence="17">
    <location>
        <begin position="8"/>
        <end position="74"/>
    </location>
</feature>
<evidence type="ECO:0000313" key="19">
    <source>
        <dbReference type="Proteomes" id="UP000693672"/>
    </source>
</evidence>
<dbReference type="InterPro" id="IPR017969">
    <property type="entry name" value="Heavy-metal-associated_CS"/>
</dbReference>
<comment type="function">
    <text evidence="15">Involved in copper export.</text>
</comment>
<dbReference type="EMBL" id="CAJVAS010000009">
    <property type="protein sequence ID" value="CAG7622724.1"/>
    <property type="molecule type" value="Genomic_DNA"/>
</dbReference>
<evidence type="ECO:0000256" key="11">
    <source>
        <dbReference type="ARBA" id="ARBA00023008"/>
    </source>
</evidence>
<evidence type="ECO:0000256" key="8">
    <source>
        <dbReference type="ARBA" id="ARBA00022840"/>
    </source>
</evidence>
<dbReference type="InterPro" id="IPR006121">
    <property type="entry name" value="HMA_dom"/>
</dbReference>
<feature type="transmembrane region" description="Helical" evidence="16">
    <location>
        <begin position="713"/>
        <end position="732"/>
    </location>
</feature>
<dbReference type="GO" id="GO:0140581">
    <property type="term" value="F:P-type monovalent copper transporter activity"/>
    <property type="evidence" value="ECO:0007669"/>
    <property type="project" value="UniProtKB-EC"/>
</dbReference>
<dbReference type="GO" id="GO:0005886">
    <property type="term" value="C:plasma membrane"/>
    <property type="evidence" value="ECO:0007669"/>
    <property type="project" value="UniProtKB-SubCell"/>
</dbReference>
<keyword evidence="13 16" id="KW-0472">Membrane</keyword>
<dbReference type="GO" id="GO:0005524">
    <property type="term" value="F:ATP binding"/>
    <property type="evidence" value="ECO:0007669"/>
    <property type="project" value="UniProtKB-UniRule"/>
</dbReference>
<dbReference type="InterPro" id="IPR018303">
    <property type="entry name" value="ATPase_P-typ_P_site"/>
</dbReference>
<evidence type="ECO:0000256" key="6">
    <source>
        <dbReference type="ARBA" id="ARBA00022741"/>
    </source>
</evidence>
<name>A0A916NIL1_9BACL</name>
<keyword evidence="11" id="KW-0186">Copper</keyword>
<dbReference type="PANTHER" id="PTHR43520">
    <property type="entry name" value="ATP7, ISOFORM B"/>
    <property type="match status" value="1"/>
</dbReference>
<dbReference type="InterPro" id="IPR027256">
    <property type="entry name" value="P-typ_ATPase_IB"/>
</dbReference>
<dbReference type="PROSITE" id="PS01047">
    <property type="entry name" value="HMA_1"/>
    <property type="match status" value="1"/>
</dbReference>
<reference evidence="18" key="1">
    <citation type="submission" date="2021-06" db="EMBL/GenBank/DDBJ databases">
        <authorList>
            <person name="Criscuolo A."/>
        </authorList>
    </citation>
    <scope>NUCLEOTIDE SEQUENCE</scope>
    <source>
        <strain evidence="18">CIP111600</strain>
    </source>
</reference>
<evidence type="ECO:0000256" key="9">
    <source>
        <dbReference type="ARBA" id="ARBA00022967"/>
    </source>
</evidence>
<gene>
    <name evidence="18" type="primary">copA_1</name>
    <name evidence="18" type="ORF">PAESOLCIP111_02437</name>
</gene>
<comment type="caution">
    <text evidence="18">The sequence shown here is derived from an EMBL/GenBank/DDBJ whole genome shotgun (WGS) entry which is preliminary data.</text>
</comment>
<evidence type="ECO:0000256" key="5">
    <source>
        <dbReference type="ARBA" id="ARBA00022723"/>
    </source>
</evidence>
<dbReference type="Pfam" id="PF00702">
    <property type="entry name" value="Hydrolase"/>
    <property type="match status" value="1"/>
</dbReference>
<dbReference type="NCBIfam" id="TIGR01494">
    <property type="entry name" value="ATPase_P-type"/>
    <property type="match status" value="1"/>
</dbReference>
<dbReference type="InterPro" id="IPR044492">
    <property type="entry name" value="P_typ_ATPase_HD_dom"/>
</dbReference>
<evidence type="ECO:0000256" key="13">
    <source>
        <dbReference type="ARBA" id="ARBA00023136"/>
    </source>
</evidence>
<dbReference type="EC" id="7.2.2.8" evidence="3"/>
<dbReference type="CDD" id="cd00371">
    <property type="entry name" value="HMA"/>
    <property type="match status" value="1"/>
</dbReference>
<dbReference type="Pfam" id="PF00122">
    <property type="entry name" value="E1-E2_ATPase"/>
    <property type="match status" value="1"/>
</dbReference>
<evidence type="ECO:0000256" key="7">
    <source>
        <dbReference type="ARBA" id="ARBA00022796"/>
    </source>
</evidence>
<dbReference type="PANTHER" id="PTHR43520:SF8">
    <property type="entry name" value="P-TYPE CU(+) TRANSPORTER"/>
    <property type="match status" value="1"/>
</dbReference>
<comment type="subcellular location">
    <subcellularLocation>
        <location evidence="1">Cell membrane</location>
        <topology evidence="1">Multi-pass membrane protein</topology>
    </subcellularLocation>
</comment>
<evidence type="ECO:0000256" key="1">
    <source>
        <dbReference type="ARBA" id="ARBA00004651"/>
    </source>
</evidence>
<keyword evidence="6 16" id="KW-0547">Nucleotide-binding</keyword>
<dbReference type="FunFam" id="2.70.150.10:FF:000002">
    <property type="entry name" value="Copper-transporting ATPase 1, putative"/>
    <property type="match status" value="1"/>
</dbReference>
<evidence type="ECO:0000256" key="14">
    <source>
        <dbReference type="ARBA" id="ARBA00049289"/>
    </source>
</evidence>
<keyword evidence="9" id="KW-1278">Translocase</keyword>
<dbReference type="NCBIfam" id="TIGR01525">
    <property type="entry name" value="ATPase-IB_hvy"/>
    <property type="match status" value="1"/>
</dbReference>
<evidence type="ECO:0000256" key="15">
    <source>
        <dbReference type="ARBA" id="ARBA00055366"/>
    </source>
</evidence>
<evidence type="ECO:0000313" key="18">
    <source>
        <dbReference type="EMBL" id="CAG7622724.1"/>
    </source>
</evidence>
<dbReference type="FunFam" id="3.30.70.100:FF:000005">
    <property type="entry name" value="Copper-exporting P-type ATPase A"/>
    <property type="match status" value="1"/>
</dbReference>
<dbReference type="SFLD" id="SFLDS00003">
    <property type="entry name" value="Haloacid_Dehalogenase"/>
    <property type="match status" value="1"/>
</dbReference>
<dbReference type="AlphaFoldDB" id="A0A916NIL1"/>
<evidence type="ECO:0000256" key="16">
    <source>
        <dbReference type="RuleBase" id="RU362081"/>
    </source>
</evidence>
<dbReference type="Pfam" id="PF00403">
    <property type="entry name" value="HMA"/>
    <property type="match status" value="1"/>
</dbReference>
<comment type="catalytic activity">
    <reaction evidence="14">
        <text>Cu(+)(in) + ATP + H2O = Cu(+)(out) + ADP + phosphate + H(+)</text>
        <dbReference type="Rhea" id="RHEA:25792"/>
        <dbReference type="ChEBI" id="CHEBI:15377"/>
        <dbReference type="ChEBI" id="CHEBI:15378"/>
        <dbReference type="ChEBI" id="CHEBI:30616"/>
        <dbReference type="ChEBI" id="CHEBI:43474"/>
        <dbReference type="ChEBI" id="CHEBI:49552"/>
        <dbReference type="ChEBI" id="CHEBI:456216"/>
        <dbReference type="EC" id="7.2.2.8"/>
    </reaction>
</comment>
<evidence type="ECO:0000256" key="3">
    <source>
        <dbReference type="ARBA" id="ARBA00012517"/>
    </source>
</evidence>
<dbReference type="GO" id="GO:0016887">
    <property type="term" value="F:ATP hydrolysis activity"/>
    <property type="evidence" value="ECO:0007669"/>
    <property type="project" value="InterPro"/>
</dbReference>
<dbReference type="GO" id="GO:0055070">
    <property type="term" value="P:copper ion homeostasis"/>
    <property type="evidence" value="ECO:0007669"/>
    <property type="project" value="TreeGrafter"/>
</dbReference>
<feature type="transmembrane region" description="Helical" evidence="16">
    <location>
        <begin position="135"/>
        <end position="154"/>
    </location>
</feature>
<evidence type="ECO:0000256" key="12">
    <source>
        <dbReference type="ARBA" id="ARBA00023065"/>
    </source>
</evidence>
<comment type="similarity">
    <text evidence="2 16">Belongs to the cation transport ATPase (P-type) (TC 3.A.3) family. Type IB subfamily.</text>
</comment>
<evidence type="ECO:0000256" key="4">
    <source>
        <dbReference type="ARBA" id="ARBA00022692"/>
    </source>
</evidence>
<feature type="transmembrane region" description="Helical" evidence="16">
    <location>
        <begin position="385"/>
        <end position="407"/>
    </location>
</feature>
<feature type="transmembrane region" description="Helical" evidence="16">
    <location>
        <begin position="166"/>
        <end position="184"/>
    </location>
</feature>
<dbReference type="SFLD" id="SFLDG00002">
    <property type="entry name" value="C1.7:_P-type_atpase_like"/>
    <property type="match status" value="1"/>
</dbReference>
<dbReference type="InterPro" id="IPR059000">
    <property type="entry name" value="ATPase_P-type_domA"/>
</dbReference>
<keyword evidence="8 16" id="KW-0067">ATP-binding</keyword>
<proteinExistence type="inferred from homology"/>
<feature type="transmembrane region" description="Helical" evidence="16">
    <location>
        <begin position="98"/>
        <end position="123"/>
    </location>
</feature>
<keyword evidence="10 16" id="KW-1133">Transmembrane helix</keyword>
<evidence type="ECO:0000256" key="2">
    <source>
        <dbReference type="ARBA" id="ARBA00006024"/>
    </source>
</evidence>
<feature type="transmembrane region" description="Helical" evidence="16">
    <location>
        <begin position="688"/>
        <end position="707"/>
    </location>
</feature>
<dbReference type="PROSITE" id="PS50846">
    <property type="entry name" value="HMA_2"/>
    <property type="match status" value="1"/>
</dbReference>
<keyword evidence="4 16" id="KW-0812">Transmembrane</keyword>
<organism evidence="18 19">
    <name type="scientific">Paenibacillus solanacearum</name>
    <dbReference type="NCBI Taxonomy" id="2048548"/>
    <lineage>
        <taxon>Bacteria</taxon>
        <taxon>Bacillati</taxon>
        <taxon>Bacillota</taxon>
        <taxon>Bacilli</taxon>
        <taxon>Bacillales</taxon>
        <taxon>Paenibacillaceae</taxon>
        <taxon>Paenibacillus</taxon>
    </lineage>
</organism>
<dbReference type="NCBIfam" id="TIGR01511">
    <property type="entry name" value="ATPase-IB1_Cu"/>
    <property type="match status" value="1"/>
</dbReference>
<dbReference type="CDD" id="cd02094">
    <property type="entry name" value="P-type_ATPase_Cu-like"/>
    <property type="match status" value="1"/>
</dbReference>
<evidence type="ECO:0000259" key="17">
    <source>
        <dbReference type="PROSITE" id="PS50846"/>
    </source>
</evidence>
<dbReference type="GO" id="GO:0005507">
    <property type="term" value="F:copper ion binding"/>
    <property type="evidence" value="ECO:0007669"/>
    <property type="project" value="TreeGrafter"/>
</dbReference>
<dbReference type="RefSeq" id="WP_218092227.1">
    <property type="nucleotide sequence ID" value="NZ_CAJVAS010000009.1"/>
</dbReference>
<keyword evidence="12" id="KW-0406">Ion transport</keyword>
<dbReference type="GO" id="GO:0043682">
    <property type="term" value="F:P-type divalent copper transporter activity"/>
    <property type="evidence" value="ECO:0007669"/>
    <property type="project" value="TreeGrafter"/>
</dbReference>
<keyword evidence="12" id="KW-0813">Transport</keyword>
<keyword evidence="16" id="KW-1003">Cell membrane</keyword>
<keyword evidence="7" id="KW-0187">Copper transport</keyword>
<keyword evidence="19" id="KW-1185">Reference proteome</keyword>
<evidence type="ECO:0000256" key="10">
    <source>
        <dbReference type="ARBA" id="ARBA00022989"/>
    </source>
</evidence>
<accession>A0A916NIL1</accession>
<feature type="transmembrane region" description="Helical" evidence="16">
    <location>
        <begin position="196"/>
        <end position="216"/>
    </location>
</feature>
<dbReference type="PROSITE" id="PS00154">
    <property type="entry name" value="ATPASE_E1_E2"/>
    <property type="match status" value="1"/>
</dbReference>
<sequence>MAMRMEIDPLILDITGMTCAACSARIEKVVGRMDGVEEVGVNLALHRARIVYDGSKVEPAQIEDKIRGLGYGVLKKEMRAASREDARAQEAGALKVRLLWSALLTLPFLWAMAGHHAVTSFIWVPELLVNPWFQLALATPVQFVIGLPFYYRAVQALRSGTANMDVLVVMGTTAAYLYSHYLIFHPSKIESVHHGIPLYFDSSAMIITIVLFGKWLEASARKHTDSSLRQLERLQVKTARLVQGAEEIEVPIERVSPGDVLRIRPGEVIPVDGVVTEGQAAVDESAVTGESLPVSKSSGDPVVSGTVNTDGVLSVQATRTGSGTTIAGMLRLLEEAQETKPPIQRLADRLSGIFVPVVVVIAAAAFLLSYYALKPGALGEALVTAIAVLVIACPCALGLATPISVWVGTGRAALSGVLFKNGVHLEQLNRADTLLIDKTGTLTEGRPVIAAIHPADGSERALLQIAAAAEQFSEHPYGTAVAAEARRRGLDVPECTAFQAVPGSGVRAVVDGKQVMVGSIKWFGEQGLHVSVPEGSPSMLGPERSVLCVAVNGKWAGAMLLADPLKPTSRAAVKLLRKLGLRVMMVTGDRKETARAVAGQAGIQEVYAEMLPEDKLQLVKRLQEKGKIVVMAGDGMNDAPAMAAAHIGVAMGSGTDLTKASADLYLLKNDLLGIAQAMRISRLTMNNIRQNLALSLLYNAIAIPFAVMGRLEPWMACTAMAFSSVTVILNALRLRRA</sequence>
<feature type="transmembrane region" description="Helical" evidence="16">
    <location>
        <begin position="350"/>
        <end position="373"/>
    </location>
</feature>
<dbReference type="InterPro" id="IPR001757">
    <property type="entry name" value="P_typ_ATPase"/>
</dbReference>
<dbReference type="SFLD" id="SFLDF00027">
    <property type="entry name" value="p-type_atpase"/>
    <property type="match status" value="1"/>
</dbReference>
<keyword evidence="5 16" id="KW-0479">Metal-binding</keyword>